<evidence type="ECO:0000313" key="1">
    <source>
        <dbReference type="EMBL" id="CAJ2633620.1"/>
    </source>
</evidence>
<evidence type="ECO:0000313" key="2">
    <source>
        <dbReference type="Proteomes" id="UP001177021"/>
    </source>
</evidence>
<gene>
    <name evidence="1" type="ORF">MILVUS5_LOCUS4686</name>
</gene>
<keyword evidence="2" id="KW-1185">Reference proteome</keyword>
<protein>
    <submittedName>
        <fullName evidence="1">Uncharacterized protein</fullName>
    </submittedName>
</protein>
<accession>A0ACB0INZ0</accession>
<comment type="caution">
    <text evidence="1">The sequence shown here is derived from an EMBL/GenBank/DDBJ whole genome shotgun (WGS) entry which is preliminary data.</text>
</comment>
<reference evidence="1" key="1">
    <citation type="submission" date="2023-10" db="EMBL/GenBank/DDBJ databases">
        <authorList>
            <person name="Rodriguez Cubillos JULIANA M."/>
            <person name="De Vega J."/>
        </authorList>
    </citation>
    <scope>NUCLEOTIDE SEQUENCE</scope>
</reference>
<name>A0ACB0INZ0_TRIPR</name>
<dbReference type="Proteomes" id="UP001177021">
    <property type="component" value="Unassembled WGS sequence"/>
</dbReference>
<organism evidence="1 2">
    <name type="scientific">Trifolium pratense</name>
    <name type="common">Red clover</name>
    <dbReference type="NCBI Taxonomy" id="57577"/>
    <lineage>
        <taxon>Eukaryota</taxon>
        <taxon>Viridiplantae</taxon>
        <taxon>Streptophyta</taxon>
        <taxon>Embryophyta</taxon>
        <taxon>Tracheophyta</taxon>
        <taxon>Spermatophyta</taxon>
        <taxon>Magnoliopsida</taxon>
        <taxon>eudicotyledons</taxon>
        <taxon>Gunneridae</taxon>
        <taxon>Pentapetalae</taxon>
        <taxon>rosids</taxon>
        <taxon>fabids</taxon>
        <taxon>Fabales</taxon>
        <taxon>Fabaceae</taxon>
        <taxon>Papilionoideae</taxon>
        <taxon>50 kb inversion clade</taxon>
        <taxon>NPAAA clade</taxon>
        <taxon>Hologalegina</taxon>
        <taxon>IRL clade</taxon>
        <taxon>Trifolieae</taxon>
        <taxon>Trifolium</taxon>
    </lineage>
</organism>
<sequence length="93" mass="10472">MDEDLGMGSAFASPGNKQDQSRPSATEQEPFAIEHQTNYGGRVRRGLPAETVEGERERSGTVEGERKELQIHLFFIYFNLNDTCPIFICCAQF</sequence>
<dbReference type="EMBL" id="CASHSV030000002">
    <property type="protein sequence ID" value="CAJ2633620.1"/>
    <property type="molecule type" value="Genomic_DNA"/>
</dbReference>
<proteinExistence type="predicted"/>